<dbReference type="SUPFAM" id="SSF103657">
    <property type="entry name" value="BAR/IMD domain-like"/>
    <property type="match status" value="1"/>
</dbReference>
<feature type="region of interest" description="Disordered" evidence="12">
    <location>
        <begin position="1042"/>
        <end position="1102"/>
    </location>
</feature>
<dbReference type="GO" id="GO:0010008">
    <property type="term" value="C:endosome membrane"/>
    <property type="evidence" value="ECO:0007669"/>
    <property type="project" value="TreeGrafter"/>
</dbReference>
<comment type="caution">
    <text evidence="14">The sequence shown here is derived from an EMBL/GenBank/DDBJ whole genome shotgun (WGS) entry which is preliminary data.</text>
</comment>
<dbReference type="Pfam" id="PF09325">
    <property type="entry name" value="Vps5"/>
    <property type="match status" value="1"/>
</dbReference>
<keyword evidence="11" id="KW-0175">Coiled coil</keyword>
<dbReference type="GO" id="GO:0098796">
    <property type="term" value="C:membrane protein complex"/>
    <property type="evidence" value="ECO:0007669"/>
    <property type="project" value="UniProtKB-ARBA"/>
</dbReference>
<evidence type="ECO:0000256" key="6">
    <source>
        <dbReference type="ARBA" id="ARBA00022490"/>
    </source>
</evidence>
<evidence type="ECO:0000256" key="4">
    <source>
        <dbReference type="ARBA" id="ARBA00010883"/>
    </source>
</evidence>
<keyword evidence="6" id="KW-0963">Cytoplasm</keyword>
<evidence type="ECO:0000256" key="11">
    <source>
        <dbReference type="SAM" id="Coils"/>
    </source>
</evidence>
<dbReference type="Proteomes" id="UP000614601">
    <property type="component" value="Unassembled WGS sequence"/>
</dbReference>
<evidence type="ECO:0000256" key="12">
    <source>
        <dbReference type="SAM" id="MobiDB-lite"/>
    </source>
</evidence>
<sequence>MYGYMRSTLSSETPNQNRETLSQKSTTKQSITQRRNQPVFKSRRHKKPGFFQRLRRSKALVDNKNDEKTIDHIFDSNQITDLNTSRNSYLSTDPVDDYVDEICGSSSNSVESNEEDDKVPDQLIKPSSINSSFQSFFSPSYCNYSLSTGKSFESLNTSTANGSTWTVNIVNELPRTTLKDVLKDVSLEKRRRLTITLDGTQGSLVGTHNNIYGTQGGLAGTHSNIYGTQGSLISTNIYSTQKADTVHNNLNDVSNDQNVKTYDSTEQNELHYDVTLDITHDYSSSDETFNNETIPSPIPSEYNKDFEANITKEDVTLSNNTDSTVPEEIYKPHIVLRPKKVKDQLIQQINNIYQRYSMKRKESMVDFEDTIRHSLYDIQYTSINADFCRTVEEKESSDIVVGGVAKERVGLVADVTLDLSNLENNEVVHAVITDQVKDRLEYNETAMCHNYDKAAHSPIGETRKCACACFKTTVTQSTAYSETCCCVDMRHEDDVKVVDNSDDETWSCKINEKIQKSCMASPAGAPVLCGTKDSVQDKGLANDRAQKELSVDIQDTSFCHDTPSVDTFLHSNAPKKLAQFSPLIIETSTKVTKPSLDKESAVPLLRSPIIPSLSLPTPTQQFSPAFERPHQEVEATFIAQESHKALDALTVSNVEQEFSCNVTQQEQLLIKEEEDGFASLNLSDQNKEKDVFTVTAIAVDLASDDRVENCNATLKITAEEQEEYSEIVCQHLGLVNKEQNKEELVEATVHTTEFDEVKLAISWIDCVFAQSYANYNAQHLVSQVAQQTEEFAVTSAYFSFDKNGSNSSIGHIYDGITKNGEVLSIKCDSNENKDLVENYIHVNTCENEHHFTTLHKALTVPSISPSTNSTSNTISEVPDDPTIEFNDDALLKYGEMIMLPSDHNKVTAGFELGGNAGSEGTSRAKQDNIDDRDVIIQKLLKDIVDKVVQTHLEQFEKRFGYQNKSSPAKLNLMGWFDNSDLVQEQIAEVEFQHTIKFGNKLAMLSDDNEIPISDDEYENPSMDDSTATITSNASKLVLNSTAEEKNGTEPAEINGKENNGTSSNGVNGLSEPLGLGGSNTSTPIEHAPSNGGRPDESDEQAVDEEAAVFKDANITVSIRAYEKRSEGFNAYIVYKIETKVNGIPNYTKSMNEVWRRFSDFLGLRDKLAEKYQHKGVAIPLAPEKSIAALTKTKLNTTNDEGYTTDVAEKRARLLERFLRRLVRSPRLVVDCDLVDFLSLDANLPKASFTAALSTKSMQKIFKSVGDALNKIAYPMDENDRWFEQMHGNVEELDDMLVRLYSIVDQLGSYRKELSQSSDSLSKSLSMIASCEENTALARTLSKLAETKENLSVVQRHEADTDSQILAESIQEHLHMTQVLKELFFERVKAWQNWQTLRQNLAKKRELKARFDLAGRPDRANVAKAEVEDCEQKVDKMEQEFQEMSKTIRREYIRLCKERRTDLKTAFVSYLEALIESEQHTLEHWQKFAPEVQSII</sequence>
<evidence type="ECO:0000256" key="2">
    <source>
        <dbReference type="ARBA" id="ARBA00004496"/>
    </source>
</evidence>
<proteinExistence type="inferred from homology"/>
<keyword evidence="9" id="KW-0333">Golgi apparatus</keyword>
<keyword evidence="7" id="KW-0597">Phosphoprotein</keyword>
<evidence type="ECO:0000256" key="8">
    <source>
        <dbReference type="ARBA" id="ARBA00022927"/>
    </source>
</evidence>
<dbReference type="OrthoDB" id="271164at2759"/>
<comment type="subcellular location">
    <subcellularLocation>
        <location evidence="2">Cytoplasm</location>
    </subcellularLocation>
    <subcellularLocation>
        <location evidence="3">Golgi apparatus</location>
    </subcellularLocation>
    <subcellularLocation>
        <location evidence="1">Membrane</location>
        <topology evidence="1">Peripheral membrane protein</topology>
        <orientation evidence="1">Cytoplasmic side</orientation>
    </subcellularLocation>
</comment>
<dbReference type="GO" id="GO:0035091">
    <property type="term" value="F:phosphatidylinositol binding"/>
    <property type="evidence" value="ECO:0007669"/>
    <property type="project" value="InterPro"/>
</dbReference>
<evidence type="ECO:0000256" key="1">
    <source>
        <dbReference type="ARBA" id="ARBA00004287"/>
    </source>
</evidence>
<feature type="domain" description="PX" evidence="13">
    <location>
        <begin position="1112"/>
        <end position="1244"/>
    </location>
</feature>
<dbReference type="PROSITE" id="PS50195">
    <property type="entry name" value="PX"/>
    <property type="match status" value="1"/>
</dbReference>
<feature type="compositionally biased region" description="Polar residues" evidence="12">
    <location>
        <begin position="1056"/>
        <end position="1067"/>
    </location>
</feature>
<dbReference type="PANTHER" id="PTHR10555:SF170">
    <property type="entry name" value="FI18122P1"/>
    <property type="match status" value="1"/>
</dbReference>
<reference evidence="14" key="1">
    <citation type="submission" date="2020-09" db="EMBL/GenBank/DDBJ databases">
        <authorList>
            <person name="Kikuchi T."/>
        </authorList>
    </citation>
    <scope>NUCLEOTIDE SEQUENCE</scope>
    <source>
        <strain evidence="14">SH1</strain>
    </source>
</reference>
<keyword evidence="15" id="KW-1185">Reference proteome</keyword>
<organism evidence="14 15">
    <name type="scientific">Bursaphelenchus okinawaensis</name>
    <dbReference type="NCBI Taxonomy" id="465554"/>
    <lineage>
        <taxon>Eukaryota</taxon>
        <taxon>Metazoa</taxon>
        <taxon>Ecdysozoa</taxon>
        <taxon>Nematoda</taxon>
        <taxon>Chromadorea</taxon>
        <taxon>Rhabditida</taxon>
        <taxon>Tylenchina</taxon>
        <taxon>Tylenchomorpha</taxon>
        <taxon>Aphelenchoidea</taxon>
        <taxon>Aphelenchoididae</taxon>
        <taxon>Bursaphelenchus</taxon>
    </lineage>
</organism>
<dbReference type="GO" id="GO:0034498">
    <property type="term" value="P:early endosome to Golgi transport"/>
    <property type="evidence" value="ECO:0007669"/>
    <property type="project" value="TreeGrafter"/>
</dbReference>
<dbReference type="Gene3D" id="3.30.1520.10">
    <property type="entry name" value="Phox-like domain"/>
    <property type="match status" value="1"/>
</dbReference>
<dbReference type="InterPro" id="IPR001683">
    <property type="entry name" value="PX_dom"/>
</dbReference>
<comment type="similarity">
    <text evidence="4">Belongs to the sorting nexin family.</text>
</comment>
<dbReference type="GO" id="GO:0005829">
    <property type="term" value="C:cytosol"/>
    <property type="evidence" value="ECO:0007669"/>
    <property type="project" value="GOC"/>
</dbReference>
<dbReference type="EMBL" id="CAJFDH010000001">
    <property type="protein sequence ID" value="CAD5207016.1"/>
    <property type="molecule type" value="Genomic_DNA"/>
</dbReference>
<evidence type="ECO:0000256" key="3">
    <source>
        <dbReference type="ARBA" id="ARBA00004555"/>
    </source>
</evidence>
<protein>
    <recommendedName>
        <fullName evidence="13">PX domain-containing protein</fullName>
    </recommendedName>
</protein>
<dbReference type="GO" id="GO:0005794">
    <property type="term" value="C:Golgi apparatus"/>
    <property type="evidence" value="ECO:0007669"/>
    <property type="project" value="UniProtKB-SubCell"/>
</dbReference>
<dbReference type="Proteomes" id="UP000783686">
    <property type="component" value="Unassembled WGS sequence"/>
</dbReference>
<keyword evidence="5" id="KW-0813">Transport</keyword>
<evidence type="ECO:0000256" key="10">
    <source>
        <dbReference type="ARBA" id="ARBA00023136"/>
    </source>
</evidence>
<keyword evidence="10" id="KW-0472">Membrane</keyword>
<dbReference type="GO" id="GO:0015031">
    <property type="term" value="P:protein transport"/>
    <property type="evidence" value="ECO:0007669"/>
    <property type="project" value="UniProtKB-KW"/>
</dbReference>
<dbReference type="SUPFAM" id="SSF64268">
    <property type="entry name" value="PX domain"/>
    <property type="match status" value="1"/>
</dbReference>
<dbReference type="InterPro" id="IPR015404">
    <property type="entry name" value="Vps5_C"/>
</dbReference>
<keyword evidence="8" id="KW-0653">Protein transport</keyword>
<evidence type="ECO:0000256" key="5">
    <source>
        <dbReference type="ARBA" id="ARBA00022448"/>
    </source>
</evidence>
<dbReference type="EMBL" id="CAJFCW020000001">
    <property type="protein sequence ID" value="CAG9084039.1"/>
    <property type="molecule type" value="Genomic_DNA"/>
</dbReference>
<evidence type="ECO:0000313" key="14">
    <source>
        <dbReference type="EMBL" id="CAD5207016.1"/>
    </source>
</evidence>
<evidence type="ECO:0000259" key="13">
    <source>
        <dbReference type="PROSITE" id="PS50195"/>
    </source>
</evidence>
<feature type="compositionally biased region" description="Polar residues" evidence="12">
    <location>
        <begin position="7"/>
        <end position="36"/>
    </location>
</feature>
<dbReference type="PANTHER" id="PTHR10555">
    <property type="entry name" value="SORTING NEXIN"/>
    <property type="match status" value="1"/>
</dbReference>
<feature type="coiled-coil region" evidence="11">
    <location>
        <begin position="1419"/>
        <end position="1446"/>
    </location>
</feature>
<evidence type="ECO:0000256" key="9">
    <source>
        <dbReference type="ARBA" id="ARBA00023034"/>
    </source>
</evidence>
<evidence type="ECO:0000313" key="15">
    <source>
        <dbReference type="Proteomes" id="UP000614601"/>
    </source>
</evidence>
<evidence type="ECO:0000256" key="7">
    <source>
        <dbReference type="ARBA" id="ARBA00022553"/>
    </source>
</evidence>
<dbReference type="Pfam" id="PF00787">
    <property type="entry name" value="PX"/>
    <property type="match status" value="1"/>
</dbReference>
<dbReference type="FunFam" id="1.20.1270.60:FF:000022">
    <property type="entry name" value="Sorting nexin 3 protein"/>
    <property type="match status" value="1"/>
</dbReference>
<dbReference type="SMART" id="SM00312">
    <property type="entry name" value="PX"/>
    <property type="match status" value="1"/>
</dbReference>
<name>A0A811JUS1_9BILA</name>
<accession>A0A811JUS1</accession>
<dbReference type="InterPro" id="IPR036871">
    <property type="entry name" value="PX_dom_sf"/>
</dbReference>
<dbReference type="Gene3D" id="1.20.1270.60">
    <property type="entry name" value="Arfaptin homology (AH) domain/BAR domain"/>
    <property type="match status" value="1"/>
</dbReference>
<feature type="region of interest" description="Disordered" evidence="12">
    <location>
        <begin position="1"/>
        <end position="48"/>
    </location>
</feature>
<gene>
    <name evidence="14" type="ORF">BOKJ2_LOCUS1700</name>
</gene>
<dbReference type="InterPro" id="IPR027267">
    <property type="entry name" value="AH/BAR_dom_sf"/>
</dbReference>